<evidence type="ECO:0000313" key="2">
    <source>
        <dbReference type="Proteomes" id="UP001500889"/>
    </source>
</evidence>
<dbReference type="EMBL" id="AP029265">
    <property type="protein sequence ID" value="BFF97129.1"/>
    <property type="molecule type" value="Genomic_DNA"/>
</dbReference>
<reference evidence="1 2" key="1">
    <citation type="submission" date="2024-02" db="EMBL/GenBank/DDBJ databases">
        <title>A chromosome-level genome assembly of Drosophila madeirensis, a fruit fly species endemic to Madeira island.</title>
        <authorList>
            <person name="Tomihara K."/>
            <person name="Llopart A."/>
            <person name="Yamamoto D."/>
        </authorList>
    </citation>
    <scope>NUCLEOTIDE SEQUENCE [LARGE SCALE GENOMIC DNA]</scope>
    <source>
        <strain evidence="1 2">RF1</strain>
    </source>
</reference>
<dbReference type="AlphaFoldDB" id="A0AAU9FMK2"/>
<dbReference type="Proteomes" id="UP001500889">
    <property type="component" value="Chromosome J"/>
</dbReference>
<protein>
    <submittedName>
        <fullName evidence="1">Uncharacterized protein</fullName>
    </submittedName>
</protein>
<evidence type="ECO:0000313" key="1">
    <source>
        <dbReference type="EMBL" id="BFF97129.1"/>
    </source>
</evidence>
<sequence>MTTDTRRIFCTSCSVRCRWTY</sequence>
<proteinExistence type="predicted"/>
<gene>
    <name evidence="1" type="ORF">DMAD_05612</name>
</gene>
<organism evidence="1 2">
    <name type="scientific">Drosophila madeirensis</name>
    <name type="common">Fruit fly</name>
    <dbReference type="NCBI Taxonomy" id="30013"/>
    <lineage>
        <taxon>Eukaryota</taxon>
        <taxon>Metazoa</taxon>
        <taxon>Ecdysozoa</taxon>
        <taxon>Arthropoda</taxon>
        <taxon>Hexapoda</taxon>
        <taxon>Insecta</taxon>
        <taxon>Pterygota</taxon>
        <taxon>Neoptera</taxon>
        <taxon>Endopterygota</taxon>
        <taxon>Diptera</taxon>
        <taxon>Brachycera</taxon>
        <taxon>Muscomorpha</taxon>
        <taxon>Ephydroidea</taxon>
        <taxon>Drosophilidae</taxon>
        <taxon>Drosophila</taxon>
        <taxon>Sophophora</taxon>
    </lineage>
</organism>
<accession>A0AAU9FMK2</accession>
<name>A0AAU9FMK2_DROMD</name>
<keyword evidence="2" id="KW-1185">Reference proteome</keyword>